<comment type="caution">
    <text evidence="1">The sequence shown here is derived from an EMBL/GenBank/DDBJ whole genome shotgun (WGS) entry which is preliminary data.</text>
</comment>
<protein>
    <submittedName>
        <fullName evidence="1">Uncharacterized protein</fullName>
    </submittedName>
</protein>
<name>A0A4Y2IV93_ARAVE</name>
<proteinExistence type="predicted"/>
<dbReference type="EMBL" id="BGPR01002962">
    <property type="protein sequence ID" value="GBM81717.1"/>
    <property type="molecule type" value="Genomic_DNA"/>
</dbReference>
<dbReference type="Proteomes" id="UP000499080">
    <property type="component" value="Unassembled WGS sequence"/>
</dbReference>
<reference evidence="1 2" key="1">
    <citation type="journal article" date="2019" name="Sci. Rep.">
        <title>Orb-weaving spider Araneus ventricosus genome elucidates the spidroin gene catalogue.</title>
        <authorList>
            <person name="Kono N."/>
            <person name="Nakamura H."/>
            <person name="Ohtoshi R."/>
            <person name="Moran D.A.P."/>
            <person name="Shinohara A."/>
            <person name="Yoshida Y."/>
            <person name="Fujiwara M."/>
            <person name="Mori M."/>
            <person name="Tomita M."/>
            <person name="Arakawa K."/>
        </authorList>
    </citation>
    <scope>NUCLEOTIDE SEQUENCE [LARGE SCALE GENOMIC DNA]</scope>
</reference>
<organism evidence="1 2">
    <name type="scientific">Araneus ventricosus</name>
    <name type="common">Orbweaver spider</name>
    <name type="synonym">Epeira ventricosa</name>
    <dbReference type="NCBI Taxonomy" id="182803"/>
    <lineage>
        <taxon>Eukaryota</taxon>
        <taxon>Metazoa</taxon>
        <taxon>Ecdysozoa</taxon>
        <taxon>Arthropoda</taxon>
        <taxon>Chelicerata</taxon>
        <taxon>Arachnida</taxon>
        <taxon>Araneae</taxon>
        <taxon>Araneomorphae</taxon>
        <taxon>Entelegynae</taxon>
        <taxon>Araneoidea</taxon>
        <taxon>Araneidae</taxon>
        <taxon>Araneus</taxon>
    </lineage>
</organism>
<keyword evidence="2" id="KW-1185">Reference proteome</keyword>
<dbReference type="AlphaFoldDB" id="A0A4Y2IV93"/>
<accession>A0A4Y2IV93</accession>
<gene>
    <name evidence="1" type="ORF">AVEN_273233_1</name>
</gene>
<evidence type="ECO:0000313" key="1">
    <source>
        <dbReference type="EMBL" id="GBM81717.1"/>
    </source>
</evidence>
<sequence>MLRVPSSDPPDLQHNNLYAATFQPSAVPVKESSSPVQYDVVPNKNSQAMSGRRRAIRCSVCSAATLLIYNLLIKTLQHSSHRQFRNELLAAVGLAASISSKQDTSVDLFSPKSLPRKLHTPIYRTCSLDAPWLLSQTEDAFIMSP</sequence>
<evidence type="ECO:0000313" key="2">
    <source>
        <dbReference type="Proteomes" id="UP000499080"/>
    </source>
</evidence>